<gene>
    <name evidence="1" type="ORF">OIK42_05380</name>
</gene>
<sequence>MKVLILNVLITSIPLGAGLASLSLAFTMSINTGALMAYPAPPFSLLNAKHKAAQQGAILNHISAKSILQGMNVQKKR</sequence>
<dbReference type="RefSeq" id="WP_273638950.1">
    <property type="nucleotide sequence ID" value="NZ_JAQQXP010000001.1"/>
</dbReference>
<name>A0ABT5KZK1_9ALTE</name>
<protein>
    <submittedName>
        <fullName evidence="1">Uncharacterized protein</fullName>
    </submittedName>
</protein>
<evidence type="ECO:0000313" key="1">
    <source>
        <dbReference type="EMBL" id="MDC8830191.1"/>
    </source>
</evidence>
<dbReference type="Proteomes" id="UP001218788">
    <property type="component" value="Unassembled WGS sequence"/>
</dbReference>
<accession>A0ABT5KZK1</accession>
<proteinExistence type="predicted"/>
<keyword evidence="2" id="KW-1185">Reference proteome</keyword>
<evidence type="ECO:0000313" key="2">
    <source>
        <dbReference type="Proteomes" id="UP001218788"/>
    </source>
</evidence>
<dbReference type="EMBL" id="JAQQXP010000001">
    <property type="protein sequence ID" value="MDC8830191.1"/>
    <property type="molecule type" value="Genomic_DNA"/>
</dbReference>
<organism evidence="1 2">
    <name type="scientific">Alteromonas gilva</name>
    <dbReference type="NCBI Taxonomy" id="2987522"/>
    <lineage>
        <taxon>Bacteria</taxon>
        <taxon>Pseudomonadati</taxon>
        <taxon>Pseudomonadota</taxon>
        <taxon>Gammaproteobacteria</taxon>
        <taxon>Alteromonadales</taxon>
        <taxon>Alteromonadaceae</taxon>
        <taxon>Alteromonas/Salinimonas group</taxon>
        <taxon>Alteromonas</taxon>
    </lineage>
</organism>
<reference evidence="1 2" key="1">
    <citation type="submission" date="2022-10" db="EMBL/GenBank/DDBJ databases">
        <title>Alteromonas sp. chi3 Genome sequencing.</title>
        <authorList>
            <person name="Park S."/>
        </authorList>
    </citation>
    <scope>NUCLEOTIDE SEQUENCE [LARGE SCALE GENOMIC DNA]</scope>
    <source>
        <strain evidence="2">chi3</strain>
    </source>
</reference>
<comment type="caution">
    <text evidence="1">The sequence shown here is derived from an EMBL/GenBank/DDBJ whole genome shotgun (WGS) entry which is preliminary data.</text>
</comment>